<dbReference type="Proteomes" id="UP001595715">
    <property type="component" value="Unassembled WGS sequence"/>
</dbReference>
<comment type="caution">
    <text evidence="1">The sequence shown here is derived from an EMBL/GenBank/DDBJ whole genome shotgun (WGS) entry which is preliminary data.</text>
</comment>
<protein>
    <submittedName>
        <fullName evidence="1">Diaminopimelate epimerase</fullName>
    </submittedName>
</protein>
<accession>A0ABV8K224</accession>
<reference evidence="2" key="1">
    <citation type="journal article" date="2019" name="Int. J. Syst. Evol. Microbiol.">
        <title>The Global Catalogue of Microorganisms (GCM) 10K type strain sequencing project: providing services to taxonomists for standard genome sequencing and annotation.</title>
        <authorList>
            <consortium name="The Broad Institute Genomics Platform"/>
            <consortium name="The Broad Institute Genome Sequencing Center for Infectious Disease"/>
            <person name="Wu L."/>
            <person name="Ma J."/>
        </authorList>
    </citation>
    <scope>NUCLEOTIDE SEQUENCE [LARGE SCALE GENOMIC DNA]</scope>
    <source>
        <strain evidence="2">IBRC-M 10987</strain>
    </source>
</reference>
<dbReference type="RefSeq" id="WP_377717398.1">
    <property type="nucleotide sequence ID" value="NZ_JBHSAM010000009.1"/>
</dbReference>
<name>A0ABV8K224_9BACL</name>
<keyword evidence="2" id="KW-1185">Reference proteome</keyword>
<dbReference type="SUPFAM" id="SSF54506">
    <property type="entry name" value="Diaminopimelate epimerase-like"/>
    <property type="match status" value="1"/>
</dbReference>
<evidence type="ECO:0000313" key="2">
    <source>
        <dbReference type="Proteomes" id="UP001595715"/>
    </source>
</evidence>
<dbReference type="Pfam" id="PF26317">
    <property type="entry name" value="CntK_N"/>
    <property type="match status" value="1"/>
</dbReference>
<evidence type="ECO:0000313" key="1">
    <source>
        <dbReference type="EMBL" id="MFC4098710.1"/>
    </source>
</evidence>
<dbReference type="EMBL" id="JBHSAM010000009">
    <property type="protein sequence ID" value="MFC4098710.1"/>
    <property type="molecule type" value="Genomic_DNA"/>
</dbReference>
<dbReference type="InterPro" id="IPR058944">
    <property type="entry name" value="CntK-like"/>
</dbReference>
<sequence length="277" mass="30360">MKQEIEFIKFSPTQNMTVLVKTDHPAEQLPHIASKVMSYDSVYAEQVGFIGQAARMEADARLMMAGGEFCGNACMALAVYQAAERGLGPDDTAYVRLEASGTEQLVSCQVTRRPDAYLCRVDMPAPKQIERRTIRFDGSELDIAIVRYPAFIHLVLELERFHDEAREKAEALAKLLGVATGAPLIGIMLFNPTDYEMAPLIYVPHLESLVWERGCGSGTASVGAYLAWKRQRDIDVGIRQPGGVIRVCAAHHPDSPGSVAIEGSVHIVAQGKAYIDI</sequence>
<gene>
    <name evidence="1" type="ORF">ACFOZ8_03455</name>
</gene>
<organism evidence="1 2">
    <name type="scientific">Paenibacillus xanthanilyticus</name>
    <dbReference type="NCBI Taxonomy" id="1783531"/>
    <lineage>
        <taxon>Bacteria</taxon>
        <taxon>Bacillati</taxon>
        <taxon>Bacillota</taxon>
        <taxon>Bacilli</taxon>
        <taxon>Bacillales</taxon>
        <taxon>Paenibacillaceae</taxon>
        <taxon>Paenibacillus</taxon>
    </lineage>
</organism>
<dbReference type="Gene3D" id="3.10.310.10">
    <property type="entry name" value="Diaminopimelate Epimerase, Chain A, domain 1"/>
    <property type="match status" value="2"/>
</dbReference>
<proteinExistence type="predicted"/>